<evidence type="ECO:0000313" key="2">
    <source>
        <dbReference type="Proteomes" id="UP001054945"/>
    </source>
</evidence>
<protein>
    <recommendedName>
        <fullName evidence="3">Ribosomal protein S18</fullName>
    </recommendedName>
</protein>
<reference evidence="1 2" key="1">
    <citation type="submission" date="2021-06" db="EMBL/GenBank/DDBJ databases">
        <title>Caerostris extrusa draft genome.</title>
        <authorList>
            <person name="Kono N."/>
            <person name="Arakawa K."/>
        </authorList>
    </citation>
    <scope>NUCLEOTIDE SEQUENCE [LARGE SCALE GENOMIC DNA]</scope>
</reference>
<sequence length="79" mass="9410">MVKDRKQTQCLAQLLIMPIVSSRKQNTKGKQTTTAVRRYQTVPFMTVQIKKYPFSFKKFRRKSKSEKEQIRLSKEKETV</sequence>
<evidence type="ECO:0000313" key="1">
    <source>
        <dbReference type="EMBL" id="GIY12507.1"/>
    </source>
</evidence>
<proteinExistence type="predicted"/>
<dbReference type="EMBL" id="BPLR01006799">
    <property type="protein sequence ID" value="GIY12507.1"/>
    <property type="molecule type" value="Genomic_DNA"/>
</dbReference>
<name>A0AAV4QWN0_CAEEX</name>
<dbReference type="AlphaFoldDB" id="A0AAV4QWN0"/>
<accession>A0AAV4QWN0</accession>
<comment type="caution">
    <text evidence="1">The sequence shown here is derived from an EMBL/GenBank/DDBJ whole genome shotgun (WGS) entry which is preliminary data.</text>
</comment>
<gene>
    <name evidence="1" type="ORF">CEXT_459601</name>
</gene>
<organism evidence="1 2">
    <name type="scientific">Caerostris extrusa</name>
    <name type="common">Bark spider</name>
    <name type="synonym">Caerostris bankana</name>
    <dbReference type="NCBI Taxonomy" id="172846"/>
    <lineage>
        <taxon>Eukaryota</taxon>
        <taxon>Metazoa</taxon>
        <taxon>Ecdysozoa</taxon>
        <taxon>Arthropoda</taxon>
        <taxon>Chelicerata</taxon>
        <taxon>Arachnida</taxon>
        <taxon>Araneae</taxon>
        <taxon>Araneomorphae</taxon>
        <taxon>Entelegynae</taxon>
        <taxon>Araneoidea</taxon>
        <taxon>Araneidae</taxon>
        <taxon>Caerostris</taxon>
    </lineage>
</organism>
<evidence type="ECO:0008006" key="3">
    <source>
        <dbReference type="Google" id="ProtNLM"/>
    </source>
</evidence>
<keyword evidence="2" id="KW-1185">Reference proteome</keyword>
<dbReference type="Proteomes" id="UP001054945">
    <property type="component" value="Unassembled WGS sequence"/>
</dbReference>